<name>A0AAN7KVA0_9MYRT</name>
<dbReference type="EMBL" id="JAXIOK010000005">
    <property type="protein sequence ID" value="KAK4771038.1"/>
    <property type="molecule type" value="Genomic_DNA"/>
</dbReference>
<comment type="caution">
    <text evidence="1">The sequence shown here is derived from an EMBL/GenBank/DDBJ whole genome shotgun (WGS) entry which is preliminary data.</text>
</comment>
<keyword evidence="2" id="KW-1185">Reference proteome</keyword>
<dbReference type="Proteomes" id="UP001345219">
    <property type="component" value="Chromosome 24"/>
</dbReference>
<evidence type="ECO:0000313" key="1">
    <source>
        <dbReference type="EMBL" id="KAK4771038.1"/>
    </source>
</evidence>
<dbReference type="AlphaFoldDB" id="A0AAN7KVA0"/>
<proteinExistence type="predicted"/>
<sequence length="101" mass="11997">MTRVFRDGNPRFTMEVALKKGMNQQGVQRHEMEVIKEGLLEGNVKIRWANENNLYPSSRYPNWRLFEEIFKKRYLPSHMVQEIRKALYSLGQGERIVLGRS</sequence>
<evidence type="ECO:0000313" key="2">
    <source>
        <dbReference type="Proteomes" id="UP001345219"/>
    </source>
</evidence>
<gene>
    <name evidence="1" type="ORF">SAY87_031570</name>
</gene>
<organism evidence="1 2">
    <name type="scientific">Trapa incisa</name>
    <dbReference type="NCBI Taxonomy" id="236973"/>
    <lineage>
        <taxon>Eukaryota</taxon>
        <taxon>Viridiplantae</taxon>
        <taxon>Streptophyta</taxon>
        <taxon>Embryophyta</taxon>
        <taxon>Tracheophyta</taxon>
        <taxon>Spermatophyta</taxon>
        <taxon>Magnoliopsida</taxon>
        <taxon>eudicotyledons</taxon>
        <taxon>Gunneridae</taxon>
        <taxon>Pentapetalae</taxon>
        <taxon>rosids</taxon>
        <taxon>malvids</taxon>
        <taxon>Myrtales</taxon>
        <taxon>Lythraceae</taxon>
        <taxon>Trapa</taxon>
    </lineage>
</organism>
<protein>
    <submittedName>
        <fullName evidence="1">Uncharacterized protein</fullName>
    </submittedName>
</protein>
<accession>A0AAN7KVA0</accession>
<reference evidence="1 2" key="1">
    <citation type="journal article" date="2023" name="Hortic Res">
        <title>Pangenome of water caltrop reveals structural variations and asymmetric subgenome divergence after allopolyploidization.</title>
        <authorList>
            <person name="Zhang X."/>
            <person name="Chen Y."/>
            <person name="Wang L."/>
            <person name="Yuan Y."/>
            <person name="Fang M."/>
            <person name="Shi L."/>
            <person name="Lu R."/>
            <person name="Comes H.P."/>
            <person name="Ma Y."/>
            <person name="Chen Y."/>
            <person name="Huang G."/>
            <person name="Zhou Y."/>
            <person name="Zheng Z."/>
            <person name="Qiu Y."/>
        </authorList>
    </citation>
    <scope>NUCLEOTIDE SEQUENCE [LARGE SCALE GENOMIC DNA]</scope>
    <source>
        <tissue evidence="1">Roots</tissue>
    </source>
</reference>